<feature type="domain" description="HhH-GPD" evidence="15">
    <location>
        <begin position="38"/>
        <end position="189"/>
    </location>
</feature>
<evidence type="ECO:0000256" key="5">
    <source>
        <dbReference type="ARBA" id="ARBA00012045"/>
    </source>
</evidence>
<evidence type="ECO:0000313" key="16">
    <source>
        <dbReference type="EMBL" id="GAO41837.1"/>
    </source>
</evidence>
<comment type="catalytic activity">
    <reaction evidence="1">
        <text>Hydrolyzes free adenine bases from 7,8-dihydro-8-oxoguanine:adenine mismatched double-stranded DNA, leaving an apurinic site.</text>
        <dbReference type="EC" id="3.2.2.31"/>
    </reaction>
</comment>
<keyword evidence="7" id="KW-0004">4Fe-4S</keyword>
<evidence type="ECO:0000256" key="4">
    <source>
        <dbReference type="ARBA" id="ARBA00008343"/>
    </source>
</evidence>
<dbReference type="Gene3D" id="1.10.1670.10">
    <property type="entry name" value="Helix-hairpin-Helix base-excision DNA repair enzymes (C-terminal)"/>
    <property type="match status" value="1"/>
</dbReference>
<dbReference type="CDD" id="cd00056">
    <property type="entry name" value="ENDO3c"/>
    <property type="match status" value="1"/>
</dbReference>
<evidence type="ECO:0000256" key="6">
    <source>
        <dbReference type="ARBA" id="ARBA00022023"/>
    </source>
</evidence>
<protein>
    <recommendedName>
        <fullName evidence="6">Adenine DNA glycosylase</fullName>
        <ecNumber evidence="5">3.2.2.31</ecNumber>
    </recommendedName>
</protein>
<dbReference type="InterPro" id="IPR011257">
    <property type="entry name" value="DNA_glycosylase"/>
</dbReference>
<dbReference type="FunFam" id="1.10.340.30:FF:000002">
    <property type="entry name" value="Adenine DNA glycosylase"/>
    <property type="match status" value="1"/>
</dbReference>
<dbReference type="Proteomes" id="UP000033121">
    <property type="component" value="Unassembled WGS sequence"/>
</dbReference>
<comment type="cofactor">
    <cofactor evidence="2">
        <name>[4Fe-4S] cluster</name>
        <dbReference type="ChEBI" id="CHEBI:49883"/>
    </cofactor>
</comment>
<dbReference type="InterPro" id="IPR000445">
    <property type="entry name" value="HhH_motif"/>
</dbReference>
<dbReference type="SMART" id="SM00478">
    <property type="entry name" value="ENDO3c"/>
    <property type="match status" value="1"/>
</dbReference>
<evidence type="ECO:0000256" key="3">
    <source>
        <dbReference type="ARBA" id="ARBA00002933"/>
    </source>
</evidence>
<dbReference type="STRING" id="1220578.FPE01S_01_08520"/>
<evidence type="ECO:0000256" key="12">
    <source>
        <dbReference type="ARBA" id="ARBA00023014"/>
    </source>
</evidence>
<proteinExistence type="inferred from homology"/>
<keyword evidence="14" id="KW-0326">Glycosidase</keyword>
<accession>A0A0E9MVQ5</accession>
<dbReference type="GO" id="GO:0035485">
    <property type="term" value="F:adenine/guanine mispair binding"/>
    <property type="evidence" value="ECO:0007669"/>
    <property type="project" value="TreeGrafter"/>
</dbReference>
<dbReference type="InterPro" id="IPR023170">
    <property type="entry name" value="HhH_base_excis_C"/>
</dbReference>
<evidence type="ECO:0000256" key="9">
    <source>
        <dbReference type="ARBA" id="ARBA00022763"/>
    </source>
</evidence>
<evidence type="ECO:0000256" key="1">
    <source>
        <dbReference type="ARBA" id="ARBA00000843"/>
    </source>
</evidence>
<dbReference type="GO" id="GO:0046872">
    <property type="term" value="F:metal ion binding"/>
    <property type="evidence" value="ECO:0007669"/>
    <property type="project" value="UniProtKB-KW"/>
</dbReference>
<dbReference type="OrthoDB" id="9802365at2"/>
<dbReference type="Gene3D" id="1.10.340.30">
    <property type="entry name" value="Hypothetical protein, domain 2"/>
    <property type="match status" value="1"/>
</dbReference>
<evidence type="ECO:0000256" key="14">
    <source>
        <dbReference type="ARBA" id="ARBA00023295"/>
    </source>
</evidence>
<reference evidence="16 17" key="1">
    <citation type="submission" date="2015-04" db="EMBL/GenBank/DDBJ databases">
        <title>Whole genome shotgun sequence of Flavihumibacter petaseus NBRC 106054.</title>
        <authorList>
            <person name="Miyazawa S."/>
            <person name="Hosoyama A."/>
            <person name="Hashimoto M."/>
            <person name="Noguchi M."/>
            <person name="Tsuchikane K."/>
            <person name="Ohji S."/>
            <person name="Yamazoe A."/>
            <person name="Ichikawa N."/>
            <person name="Kimura A."/>
            <person name="Fujita N."/>
        </authorList>
    </citation>
    <scope>NUCLEOTIDE SEQUENCE [LARGE SCALE GENOMIC DNA]</scope>
    <source>
        <strain evidence="16 17">NBRC 106054</strain>
    </source>
</reference>
<keyword evidence="11" id="KW-0408">Iron</keyword>
<dbReference type="GO" id="GO:0006284">
    <property type="term" value="P:base-excision repair"/>
    <property type="evidence" value="ECO:0007669"/>
    <property type="project" value="InterPro"/>
</dbReference>
<name>A0A0E9MVQ5_9BACT</name>
<organism evidence="16 17">
    <name type="scientific">Flavihumibacter petaseus NBRC 106054</name>
    <dbReference type="NCBI Taxonomy" id="1220578"/>
    <lineage>
        <taxon>Bacteria</taxon>
        <taxon>Pseudomonadati</taxon>
        <taxon>Bacteroidota</taxon>
        <taxon>Chitinophagia</taxon>
        <taxon>Chitinophagales</taxon>
        <taxon>Chitinophagaceae</taxon>
        <taxon>Flavihumibacter</taxon>
    </lineage>
</organism>
<dbReference type="InterPro" id="IPR044298">
    <property type="entry name" value="MIG/MutY"/>
</dbReference>
<keyword evidence="17" id="KW-1185">Reference proteome</keyword>
<evidence type="ECO:0000256" key="7">
    <source>
        <dbReference type="ARBA" id="ARBA00022485"/>
    </source>
</evidence>
<keyword evidence="10" id="KW-0378">Hydrolase</keyword>
<evidence type="ECO:0000313" key="17">
    <source>
        <dbReference type="Proteomes" id="UP000033121"/>
    </source>
</evidence>
<dbReference type="PANTHER" id="PTHR42944">
    <property type="entry name" value="ADENINE DNA GLYCOSYLASE"/>
    <property type="match status" value="1"/>
</dbReference>
<dbReference type="GO" id="GO:0032357">
    <property type="term" value="F:oxidized purine DNA binding"/>
    <property type="evidence" value="ECO:0007669"/>
    <property type="project" value="TreeGrafter"/>
</dbReference>
<dbReference type="InterPro" id="IPR005760">
    <property type="entry name" value="A/G_AdeGlyc_MutY"/>
</dbReference>
<dbReference type="SUPFAM" id="SSF48150">
    <property type="entry name" value="DNA-glycosylase"/>
    <property type="match status" value="1"/>
</dbReference>
<dbReference type="Pfam" id="PF00633">
    <property type="entry name" value="HHH"/>
    <property type="match status" value="1"/>
</dbReference>
<evidence type="ECO:0000256" key="8">
    <source>
        <dbReference type="ARBA" id="ARBA00022723"/>
    </source>
</evidence>
<keyword evidence="9" id="KW-0227">DNA damage</keyword>
<evidence type="ECO:0000256" key="13">
    <source>
        <dbReference type="ARBA" id="ARBA00023204"/>
    </source>
</evidence>
<keyword evidence="12" id="KW-0411">Iron-sulfur</keyword>
<sequence length="352" mass="40734">MQNNFSTLLMNWNRTRNEREMPWKGEKNPYRIWLSEVILQQTRVEQGLAYYHRFIDAFPTVQDLALAPDEKVFKCWEGLGYYSRCRNLLSTARYIAFENNGNFPSTYESLLKLKGVGAYTAAAIASFAFDQPFAVLDGNVFRVLSRYFGINTPIDSPEGKKLFTRLAQGLLDFSSPGTFNQAIMDFGAIICKPKQPLCSECVQAPDCQAFRHGFVNQLPVKSKAIQKKKRHFHFFILRYKDNYYIRQRVNADIWKDLHEWVLWESESGLTADPKKLKRALDKLIPGWKGNITTVSAVHRQQLTHQTIEGLFTHVDLEKPLEKSHAYRSIPKKALADLAFPRFITRYLEKHAI</sequence>
<dbReference type="EC" id="3.2.2.31" evidence="5"/>
<dbReference type="GO" id="GO:0051539">
    <property type="term" value="F:4 iron, 4 sulfur cluster binding"/>
    <property type="evidence" value="ECO:0007669"/>
    <property type="project" value="UniProtKB-KW"/>
</dbReference>
<comment type="similarity">
    <text evidence="4">Belongs to the Nth/MutY family.</text>
</comment>
<comment type="caution">
    <text evidence="16">The sequence shown here is derived from an EMBL/GenBank/DDBJ whole genome shotgun (WGS) entry which is preliminary data.</text>
</comment>
<keyword evidence="8" id="KW-0479">Metal-binding</keyword>
<evidence type="ECO:0000259" key="15">
    <source>
        <dbReference type="SMART" id="SM00478"/>
    </source>
</evidence>
<dbReference type="EMBL" id="BBWV01000001">
    <property type="protein sequence ID" value="GAO41837.1"/>
    <property type="molecule type" value="Genomic_DNA"/>
</dbReference>
<dbReference type="PANTHER" id="PTHR42944:SF1">
    <property type="entry name" value="ADENINE DNA GLYCOSYLASE"/>
    <property type="match status" value="1"/>
</dbReference>
<dbReference type="AlphaFoldDB" id="A0A0E9MVQ5"/>
<comment type="function">
    <text evidence="3">Adenine glycosylase active on G-A mispairs. MutY also corrects error-prone DNA synthesis past GO lesions which are due to the oxidatively damaged form of guanine: 7,8-dihydro-8-oxoguanine (8-oxo-dGTP).</text>
</comment>
<dbReference type="InterPro" id="IPR003265">
    <property type="entry name" value="HhH-GPD_domain"/>
</dbReference>
<keyword evidence="13" id="KW-0234">DNA repair</keyword>
<dbReference type="RefSeq" id="WP_046367630.1">
    <property type="nucleotide sequence ID" value="NZ_BBWV01000001.1"/>
</dbReference>
<evidence type="ECO:0000256" key="2">
    <source>
        <dbReference type="ARBA" id="ARBA00001966"/>
    </source>
</evidence>
<dbReference type="CDD" id="cd03431">
    <property type="entry name" value="NUDIX_DNA_Glycosylase_C-MutY"/>
    <property type="match status" value="1"/>
</dbReference>
<evidence type="ECO:0000256" key="10">
    <source>
        <dbReference type="ARBA" id="ARBA00022801"/>
    </source>
</evidence>
<dbReference type="InterPro" id="IPR029119">
    <property type="entry name" value="MutY_C"/>
</dbReference>
<dbReference type="GO" id="GO:0034039">
    <property type="term" value="F:8-oxo-7,8-dihydroguanine DNA N-glycosylase activity"/>
    <property type="evidence" value="ECO:0007669"/>
    <property type="project" value="TreeGrafter"/>
</dbReference>
<evidence type="ECO:0000256" key="11">
    <source>
        <dbReference type="ARBA" id="ARBA00023004"/>
    </source>
</evidence>
<gene>
    <name evidence="16" type="primary">mutY</name>
    <name evidence="16" type="ORF">FPE01S_01_08520</name>
</gene>
<dbReference type="Pfam" id="PF00730">
    <property type="entry name" value="HhH-GPD"/>
    <property type="match status" value="1"/>
</dbReference>
<dbReference type="NCBIfam" id="TIGR01084">
    <property type="entry name" value="mutY"/>
    <property type="match status" value="1"/>
</dbReference>
<dbReference type="GO" id="GO:0000701">
    <property type="term" value="F:purine-specific mismatch base pair DNA N-glycosylase activity"/>
    <property type="evidence" value="ECO:0007669"/>
    <property type="project" value="UniProtKB-EC"/>
</dbReference>
<dbReference type="GO" id="GO:0006298">
    <property type="term" value="P:mismatch repair"/>
    <property type="evidence" value="ECO:0007669"/>
    <property type="project" value="TreeGrafter"/>
</dbReference>